<comment type="caution">
    <text evidence="1">The sequence shown here is derived from an EMBL/GenBank/DDBJ whole genome shotgun (WGS) entry which is preliminary data.</text>
</comment>
<gene>
    <name evidence="1" type="ORF">A2290_07400</name>
</gene>
<reference evidence="1 2" key="1">
    <citation type="journal article" date="2016" name="Nat. Commun.">
        <title>Thousands of microbial genomes shed light on interconnected biogeochemical processes in an aquifer system.</title>
        <authorList>
            <person name="Anantharaman K."/>
            <person name="Brown C.T."/>
            <person name="Hug L.A."/>
            <person name="Sharon I."/>
            <person name="Castelle C.J."/>
            <person name="Probst A.J."/>
            <person name="Thomas B.C."/>
            <person name="Singh A."/>
            <person name="Wilkins M.J."/>
            <person name="Karaoz U."/>
            <person name="Brodie E.L."/>
            <person name="Williams K.H."/>
            <person name="Hubbard S.S."/>
            <person name="Banfield J.F."/>
        </authorList>
    </citation>
    <scope>NUCLEOTIDE SEQUENCE [LARGE SCALE GENOMIC DNA]</scope>
</reference>
<organism evidence="1 2">
    <name type="scientific">candidate division WOR-1 bacterium RIFOXYB2_FULL_36_35</name>
    <dbReference type="NCBI Taxonomy" id="1802578"/>
    <lineage>
        <taxon>Bacteria</taxon>
        <taxon>Bacillati</taxon>
        <taxon>Saganbacteria</taxon>
    </lineage>
</organism>
<dbReference type="Proteomes" id="UP000177905">
    <property type="component" value="Unassembled WGS sequence"/>
</dbReference>
<proteinExistence type="predicted"/>
<evidence type="ECO:0000313" key="1">
    <source>
        <dbReference type="EMBL" id="OGC14907.1"/>
    </source>
</evidence>
<name>A0A1F4S3F9_UNCSA</name>
<sequence>MINEIILESALVLASTATYTLADGRPSTTLLCRGTVEIENIKLFGLISIFPGDDLLIGVELLKRLNKKFILDFPNNKIEFI</sequence>
<accession>A0A1F4S3F9</accession>
<protein>
    <submittedName>
        <fullName evidence="1">Uncharacterized protein</fullName>
    </submittedName>
</protein>
<dbReference type="EMBL" id="MEUA01000028">
    <property type="protein sequence ID" value="OGC14907.1"/>
    <property type="molecule type" value="Genomic_DNA"/>
</dbReference>
<dbReference type="AlphaFoldDB" id="A0A1F4S3F9"/>
<evidence type="ECO:0000313" key="2">
    <source>
        <dbReference type="Proteomes" id="UP000177905"/>
    </source>
</evidence>